<proteinExistence type="predicted"/>
<comment type="caution">
    <text evidence="1">The sequence shown here is derived from an EMBL/GenBank/DDBJ whole genome shotgun (WGS) entry which is preliminary data.</text>
</comment>
<accession>A0A6N7ISW9</accession>
<gene>
    <name evidence="1" type="ORF">GFC01_12975</name>
</gene>
<sequence length="241" mass="27177">MHSSKHHTVYHLFSQLVAGRLHAALNQVMLEAAVCALVEQIRETLSGAINAYFEDKKKEVPLLCNQITGHQITIKEAQAQLWNGDSLKNLAERLHFALAGQCKVLHGDLIHEICASATVPFSELPVARDDLDLLQENVRQGTWLDILGQYALDAVLEHVPELLGIFLDEHLSGSSLWRHLNFWQEEMHRDLAGRLCGWLENIRLQVTAVYCREAARFLFAAFDRYVESVDGDDHFNQAASA</sequence>
<keyword evidence="2" id="KW-1185">Reference proteome</keyword>
<reference evidence="1 2" key="1">
    <citation type="submission" date="2019-10" db="EMBL/GenBank/DDBJ databases">
        <title>Comparative genomics of sulfur disproportionating microorganisms.</title>
        <authorList>
            <person name="Ward L.M."/>
            <person name="Bertran E."/>
            <person name="Johnston D."/>
        </authorList>
    </citation>
    <scope>NUCLEOTIDE SEQUENCE [LARGE SCALE GENOMIC DNA]</scope>
    <source>
        <strain evidence="1 2">DSM 14055</strain>
    </source>
</reference>
<dbReference type="AlphaFoldDB" id="A0A6N7ISW9"/>
<dbReference type="RefSeq" id="WP_152947628.1">
    <property type="nucleotide sequence ID" value="NZ_WHYR01000040.1"/>
</dbReference>
<evidence type="ECO:0000313" key="2">
    <source>
        <dbReference type="Proteomes" id="UP000441717"/>
    </source>
</evidence>
<name>A0A6N7ISW9_9FIRM</name>
<protein>
    <submittedName>
        <fullName evidence="1">Uncharacterized protein</fullName>
    </submittedName>
</protein>
<evidence type="ECO:0000313" key="1">
    <source>
        <dbReference type="EMBL" id="MQL53152.1"/>
    </source>
</evidence>
<organism evidence="1 2">
    <name type="scientific">Desulfofundulus thermobenzoicus</name>
    <dbReference type="NCBI Taxonomy" id="29376"/>
    <lineage>
        <taxon>Bacteria</taxon>
        <taxon>Bacillati</taxon>
        <taxon>Bacillota</taxon>
        <taxon>Clostridia</taxon>
        <taxon>Eubacteriales</taxon>
        <taxon>Peptococcaceae</taxon>
        <taxon>Desulfofundulus</taxon>
    </lineage>
</organism>
<dbReference type="EMBL" id="WHYR01000040">
    <property type="protein sequence ID" value="MQL53152.1"/>
    <property type="molecule type" value="Genomic_DNA"/>
</dbReference>
<dbReference type="Proteomes" id="UP000441717">
    <property type="component" value="Unassembled WGS sequence"/>
</dbReference>